<keyword evidence="3" id="KW-1185">Reference proteome</keyword>
<dbReference type="InterPro" id="IPR013694">
    <property type="entry name" value="VIT"/>
</dbReference>
<dbReference type="OrthoDB" id="1729737at2759"/>
<gene>
    <name evidence="2" type="ORF">PHLCEN_2v192</name>
</gene>
<dbReference type="PANTHER" id="PTHR45737">
    <property type="entry name" value="VON WILLEBRAND FACTOR A DOMAIN-CONTAINING PROTEIN 5A"/>
    <property type="match status" value="1"/>
</dbReference>
<accession>A0A2R6S6S6</accession>
<dbReference type="Proteomes" id="UP000186601">
    <property type="component" value="Unassembled WGS sequence"/>
</dbReference>
<dbReference type="STRING" id="98765.A0A2R6S6S6"/>
<dbReference type="PROSITE" id="PS51468">
    <property type="entry name" value="VIT"/>
    <property type="match status" value="1"/>
</dbReference>
<protein>
    <recommendedName>
        <fullName evidence="1">VIT domain-containing protein</fullName>
    </recommendedName>
</protein>
<evidence type="ECO:0000313" key="2">
    <source>
        <dbReference type="EMBL" id="PSS37965.1"/>
    </source>
</evidence>
<proteinExistence type="predicted"/>
<evidence type="ECO:0000259" key="1">
    <source>
        <dbReference type="PROSITE" id="PS51468"/>
    </source>
</evidence>
<dbReference type="PANTHER" id="PTHR45737:SF6">
    <property type="entry name" value="VON WILLEBRAND FACTOR A DOMAIN-CONTAINING PROTEIN 5A"/>
    <property type="match status" value="1"/>
</dbReference>
<feature type="domain" description="VIT" evidence="1">
    <location>
        <begin position="8"/>
        <end position="119"/>
    </location>
</feature>
<dbReference type="AlphaFoldDB" id="A0A2R6S6S6"/>
<name>A0A2R6S6S6_9APHY</name>
<organism evidence="2 3">
    <name type="scientific">Hermanssonia centrifuga</name>
    <dbReference type="NCBI Taxonomy" id="98765"/>
    <lineage>
        <taxon>Eukaryota</taxon>
        <taxon>Fungi</taxon>
        <taxon>Dikarya</taxon>
        <taxon>Basidiomycota</taxon>
        <taxon>Agaricomycotina</taxon>
        <taxon>Agaricomycetes</taxon>
        <taxon>Polyporales</taxon>
        <taxon>Meruliaceae</taxon>
        <taxon>Hermanssonia</taxon>
    </lineage>
</organism>
<dbReference type="EMBL" id="MLYV02000015">
    <property type="protein sequence ID" value="PSS37965.1"/>
    <property type="molecule type" value="Genomic_DNA"/>
</dbReference>
<comment type="caution">
    <text evidence="2">The sequence shown here is derived from an EMBL/GenBank/DDBJ whole genome shotgun (WGS) entry which is preliminary data.</text>
</comment>
<sequence>MTSPALSGVVYGSLNGTDLVHLPLEEMRVDALIVDISVRVVLTQVFLNNLSSPSPRAKYVFPVPSGAAVCAFQMCTSDDRLIIGVAKEKNKASKEHEEAVLEGKETALVEWVSDDSAYV</sequence>
<evidence type="ECO:0000313" key="3">
    <source>
        <dbReference type="Proteomes" id="UP000186601"/>
    </source>
</evidence>
<reference evidence="2 3" key="1">
    <citation type="submission" date="2018-02" db="EMBL/GenBank/DDBJ databases">
        <title>Genome sequence of the basidiomycete white-rot fungus Phlebia centrifuga.</title>
        <authorList>
            <person name="Granchi Z."/>
            <person name="Peng M."/>
            <person name="de Vries R.P."/>
            <person name="Hilden K."/>
            <person name="Makela M.R."/>
            <person name="Grigoriev I."/>
            <person name="Riley R."/>
        </authorList>
    </citation>
    <scope>NUCLEOTIDE SEQUENCE [LARGE SCALE GENOMIC DNA]</scope>
    <source>
        <strain evidence="2 3">FBCC195</strain>
    </source>
</reference>
<dbReference type="Pfam" id="PF08487">
    <property type="entry name" value="VIT"/>
    <property type="match status" value="1"/>
</dbReference>